<sequence length="62" mass="7060">MKKETSIAPEGELEIISKEETREQNADQTVVRKPDWLVIWIVCLFLLTALIAWLSGFFALPA</sequence>
<proteinExistence type="predicted"/>
<protein>
    <submittedName>
        <fullName evidence="2">Uncharacterized protein</fullName>
    </submittedName>
</protein>
<keyword evidence="3" id="KW-1185">Reference proteome</keyword>
<reference evidence="2 3" key="1">
    <citation type="submission" date="2016-10" db="EMBL/GenBank/DDBJ databases">
        <title>Arsenicibacter rosenii gen. nov., sp. nov., an efficient arsenic-methylating bacterium isolated from an arsenic-contaminated paddy soil.</title>
        <authorList>
            <person name="Huang K."/>
        </authorList>
    </citation>
    <scope>NUCLEOTIDE SEQUENCE [LARGE SCALE GENOMIC DNA]</scope>
    <source>
        <strain evidence="2 3">SM-1</strain>
    </source>
</reference>
<evidence type="ECO:0000256" key="1">
    <source>
        <dbReference type="SAM" id="Phobius"/>
    </source>
</evidence>
<organism evidence="2 3">
    <name type="scientific">Arsenicibacter rosenii</name>
    <dbReference type="NCBI Taxonomy" id="1750698"/>
    <lineage>
        <taxon>Bacteria</taxon>
        <taxon>Pseudomonadati</taxon>
        <taxon>Bacteroidota</taxon>
        <taxon>Cytophagia</taxon>
        <taxon>Cytophagales</taxon>
        <taxon>Spirosomataceae</taxon>
        <taxon>Arsenicibacter</taxon>
    </lineage>
</organism>
<dbReference type="RefSeq" id="WP_071503968.1">
    <property type="nucleotide sequence ID" value="NZ_MORL01000007.1"/>
</dbReference>
<dbReference type="EMBL" id="MORL01000007">
    <property type="protein sequence ID" value="OIN58296.1"/>
    <property type="molecule type" value="Genomic_DNA"/>
</dbReference>
<evidence type="ECO:0000313" key="2">
    <source>
        <dbReference type="EMBL" id="OIN58296.1"/>
    </source>
</evidence>
<feature type="transmembrane region" description="Helical" evidence="1">
    <location>
        <begin position="37"/>
        <end position="60"/>
    </location>
</feature>
<accession>A0A1S2VJA6</accession>
<evidence type="ECO:0000313" key="3">
    <source>
        <dbReference type="Proteomes" id="UP000181790"/>
    </source>
</evidence>
<keyword evidence="1" id="KW-0812">Transmembrane</keyword>
<keyword evidence="1" id="KW-0472">Membrane</keyword>
<comment type="caution">
    <text evidence="2">The sequence shown here is derived from an EMBL/GenBank/DDBJ whole genome shotgun (WGS) entry which is preliminary data.</text>
</comment>
<dbReference type="Proteomes" id="UP000181790">
    <property type="component" value="Unassembled WGS sequence"/>
</dbReference>
<name>A0A1S2VJA6_9BACT</name>
<dbReference type="AlphaFoldDB" id="A0A1S2VJA6"/>
<gene>
    <name evidence="2" type="ORF">BLX24_14965</name>
</gene>
<keyword evidence="1" id="KW-1133">Transmembrane helix</keyword>